<dbReference type="SMART" id="SM00240">
    <property type="entry name" value="FHA"/>
    <property type="match status" value="1"/>
</dbReference>
<keyword evidence="5" id="KW-1185">Reference proteome</keyword>
<dbReference type="InterPro" id="IPR000253">
    <property type="entry name" value="FHA_dom"/>
</dbReference>
<reference evidence="5" key="1">
    <citation type="journal article" date="2019" name="Int. J. Syst. Evol. Microbiol.">
        <title>The Global Catalogue of Microorganisms (GCM) 10K type strain sequencing project: providing services to taxonomists for standard genome sequencing and annotation.</title>
        <authorList>
            <consortium name="The Broad Institute Genomics Platform"/>
            <consortium name="The Broad Institute Genome Sequencing Center for Infectious Disease"/>
            <person name="Wu L."/>
            <person name="Ma J."/>
        </authorList>
    </citation>
    <scope>NUCLEOTIDE SEQUENCE [LARGE SCALE GENOMIC DNA]</scope>
    <source>
        <strain evidence="5">KCTC 62164</strain>
    </source>
</reference>
<dbReference type="InterPro" id="IPR000595">
    <property type="entry name" value="cNMP-bd_dom"/>
</dbReference>
<protein>
    <submittedName>
        <fullName evidence="4">Cyclic nucleotide-binding domain-containing protein</fullName>
    </submittedName>
</protein>
<dbReference type="SUPFAM" id="SSF49879">
    <property type="entry name" value="SMAD/FHA domain"/>
    <property type="match status" value="1"/>
</dbReference>
<dbReference type="PROSITE" id="PS50042">
    <property type="entry name" value="CNMP_BINDING_3"/>
    <property type="match status" value="1"/>
</dbReference>
<feature type="compositionally biased region" description="Polar residues" evidence="1">
    <location>
        <begin position="130"/>
        <end position="139"/>
    </location>
</feature>
<dbReference type="PROSITE" id="PS50006">
    <property type="entry name" value="FHA_DOMAIN"/>
    <property type="match status" value="1"/>
</dbReference>
<dbReference type="SUPFAM" id="SSF51206">
    <property type="entry name" value="cAMP-binding domain-like"/>
    <property type="match status" value="1"/>
</dbReference>
<dbReference type="InterPro" id="IPR008984">
    <property type="entry name" value="SMAD_FHA_dom_sf"/>
</dbReference>
<dbReference type="PANTHER" id="PTHR24567:SF74">
    <property type="entry name" value="HTH-TYPE TRANSCRIPTIONAL REGULATOR ARCR"/>
    <property type="match status" value="1"/>
</dbReference>
<dbReference type="InterPro" id="IPR018490">
    <property type="entry name" value="cNMP-bd_dom_sf"/>
</dbReference>
<gene>
    <name evidence="4" type="ORF">ACFOKA_02455</name>
</gene>
<dbReference type="RefSeq" id="WP_194212669.1">
    <property type="nucleotide sequence ID" value="NZ_CP061205.1"/>
</dbReference>
<dbReference type="InterPro" id="IPR014710">
    <property type="entry name" value="RmlC-like_jellyroll"/>
</dbReference>
<dbReference type="Pfam" id="PF00027">
    <property type="entry name" value="cNMP_binding"/>
    <property type="match status" value="1"/>
</dbReference>
<name>A0ABV7D183_9PROT</name>
<organism evidence="4 5">
    <name type="scientific">Kordiimonas pumila</name>
    <dbReference type="NCBI Taxonomy" id="2161677"/>
    <lineage>
        <taxon>Bacteria</taxon>
        <taxon>Pseudomonadati</taxon>
        <taxon>Pseudomonadota</taxon>
        <taxon>Alphaproteobacteria</taxon>
        <taxon>Kordiimonadales</taxon>
        <taxon>Kordiimonadaceae</taxon>
        <taxon>Kordiimonas</taxon>
    </lineage>
</organism>
<evidence type="ECO:0000313" key="5">
    <source>
        <dbReference type="Proteomes" id="UP001595444"/>
    </source>
</evidence>
<feature type="domain" description="FHA" evidence="2">
    <location>
        <begin position="162"/>
        <end position="223"/>
    </location>
</feature>
<evidence type="ECO:0000259" key="2">
    <source>
        <dbReference type="PROSITE" id="PS50006"/>
    </source>
</evidence>
<sequence>MTDNTDTFGEKLHFEVGDIIYDQDSESTGVYLLLEGRVDIWHYQGDDASHIATISQGDLLGEVSVIEDRPHSVTAKASTPTTALFIAATAFRRSFSDPLVRHVVTTLASRLRSSYTEQKSAPAPGHTPKASITKNTGPTLEGSSRIVADKLLTFVEIKEFPFLVGNIASTSKHSLVTINSLRIPLKGVPELADNHFEIIRRDSHLYVRDLGSPHGTLVNGEALSKYGITATAKLHDGKNEIVAGKTDSPVRFTLNIPAAYRA</sequence>
<dbReference type="EMBL" id="JBHRSL010000002">
    <property type="protein sequence ID" value="MFC3050758.1"/>
    <property type="molecule type" value="Genomic_DNA"/>
</dbReference>
<dbReference type="InterPro" id="IPR050397">
    <property type="entry name" value="Env_Response_Regulators"/>
</dbReference>
<dbReference type="PANTHER" id="PTHR24567">
    <property type="entry name" value="CRP FAMILY TRANSCRIPTIONAL REGULATORY PROTEIN"/>
    <property type="match status" value="1"/>
</dbReference>
<accession>A0ABV7D183</accession>
<dbReference type="Pfam" id="PF00498">
    <property type="entry name" value="FHA"/>
    <property type="match status" value="1"/>
</dbReference>
<dbReference type="CDD" id="cd00060">
    <property type="entry name" value="FHA"/>
    <property type="match status" value="1"/>
</dbReference>
<proteinExistence type="predicted"/>
<feature type="region of interest" description="Disordered" evidence="1">
    <location>
        <begin position="115"/>
        <end position="139"/>
    </location>
</feature>
<evidence type="ECO:0000256" key="1">
    <source>
        <dbReference type="SAM" id="MobiDB-lite"/>
    </source>
</evidence>
<dbReference type="CDD" id="cd00038">
    <property type="entry name" value="CAP_ED"/>
    <property type="match status" value="1"/>
</dbReference>
<dbReference type="Gene3D" id="2.60.120.10">
    <property type="entry name" value="Jelly Rolls"/>
    <property type="match status" value="1"/>
</dbReference>
<evidence type="ECO:0000313" key="4">
    <source>
        <dbReference type="EMBL" id="MFC3050758.1"/>
    </source>
</evidence>
<comment type="caution">
    <text evidence="4">The sequence shown here is derived from an EMBL/GenBank/DDBJ whole genome shotgun (WGS) entry which is preliminary data.</text>
</comment>
<feature type="domain" description="Cyclic nucleotide-binding" evidence="3">
    <location>
        <begin position="1"/>
        <end position="93"/>
    </location>
</feature>
<dbReference type="Gene3D" id="2.60.200.20">
    <property type="match status" value="1"/>
</dbReference>
<dbReference type="Proteomes" id="UP001595444">
    <property type="component" value="Unassembled WGS sequence"/>
</dbReference>
<evidence type="ECO:0000259" key="3">
    <source>
        <dbReference type="PROSITE" id="PS50042"/>
    </source>
</evidence>